<evidence type="ECO:0000313" key="3">
    <source>
        <dbReference type="Proteomes" id="UP001595420"/>
    </source>
</evidence>
<name>A0ABV7BNK0_9PROT</name>
<evidence type="ECO:0000313" key="2">
    <source>
        <dbReference type="EMBL" id="MFC2999162.1"/>
    </source>
</evidence>
<dbReference type="EMBL" id="JBHRSB010000001">
    <property type="protein sequence ID" value="MFC2999162.1"/>
    <property type="molecule type" value="Genomic_DNA"/>
</dbReference>
<feature type="signal peptide" evidence="1">
    <location>
        <begin position="1"/>
        <end position="20"/>
    </location>
</feature>
<protein>
    <recommendedName>
        <fullName evidence="4">Invasion associated locus B family protein</fullName>
    </recommendedName>
</protein>
<dbReference type="RefSeq" id="WP_216835004.1">
    <property type="nucleotide sequence ID" value="NZ_JAFNJS010000001.1"/>
</dbReference>
<feature type="chain" id="PRO_5047538609" description="Invasion associated locus B family protein" evidence="1">
    <location>
        <begin position="21"/>
        <end position="212"/>
    </location>
</feature>
<accession>A0ABV7BNK0</accession>
<proteinExistence type="predicted"/>
<reference evidence="3" key="1">
    <citation type="journal article" date="2019" name="Int. J. Syst. Evol. Microbiol.">
        <title>The Global Catalogue of Microorganisms (GCM) 10K type strain sequencing project: providing services to taxonomists for standard genome sequencing and annotation.</title>
        <authorList>
            <consortium name="The Broad Institute Genomics Platform"/>
            <consortium name="The Broad Institute Genome Sequencing Center for Infectious Disease"/>
            <person name="Wu L."/>
            <person name="Ma J."/>
        </authorList>
    </citation>
    <scope>NUCLEOTIDE SEQUENCE [LARGE SCALE GENOMIC DNA]</scope>
    <source>
        <strain evidence="3">CGMCC 1.16855</strain>
    </source>
</reference>
<comment type="caution">
    <text evidence="2">The sequence shown here is derived from an EMBL/GenBank/DDBJ whole genome shotgun (WGS) entry which is preliminary data.</text>
</comment>
<keyword evidence="1" id="KW-0732">Signal</keyword>
<dbReference type="Proteomes" id="UP001595420">
    <property type="component" value="Unassembled WGS sequence"/>
</dbReference>
<keyword evidence="3" id="KW-1185">Reference proteome</keyword>
<sequence length="212" mass="22631">MNRTLLPLAACMVAATLAQAQPVPSVQGQVPEEIGSWRLSCLADRMTDRADCLLRHREPVEQAPSATGSSLVLEVQDRGGHLVPVVAARDLSLDSVSRGLLAVTGTAQLRFPPNRYFELPCTLEGRSLVCAPRAEDAARAASELRTAPLALVRMTGLGAGSDRAEPTELRLSQTAEALSRFRSRVPEGSTPAPASGLTLPDITNRLQRLFGN</sequence>
<gene>
    <name evidence="2" type="ORF">ACFOD3_04600</name>
</gene>
<organism evidence="2 3">
    <name type="scientific">Falsiroseomonas tokyonensis</name>
    <dbReference type="NCBI Taxonomy" id="430521"/>
    <lineage>
        <taxon>Bacteria</taxon>
        <taxon>Pseudomonadati</taxon>
        <taxon>Pseudomonadota</taxon>
        <taxon>Alphaproteobacteria</taxon>
        <taxon>Acetobacterales</taxon>
        <taxon>Roseomonadaceae</taxon>
        <taxon>Falsiroseomonas</taxon>
    </lineage>
</organism>
<evidence type="ECO:0008006" key="4">
    <source>
        <dbReference type="Google" id="ProtNLM"/>
    </source>
</evidence>
<evidence type="ECO:0000256" key="1">
    <source>
        <dbReference type="SAM" id="SignalP"/>
    </source>
</evidence>